<protein>
    <recommendedName>
        <fullName evidence="5">Hemolysin-type calcium-binding repeat-containing protein</fullName>
    </recommendedName>
</protein>
<evidence type="ECO:0000313" key="3">
    <source>
        <dbReference type="EMBL" id="MRD48437.1"/>
    </source>
</evidence>
<evidence type="ECO:0008006" key="5">
    <source>
        <dbReference type="Google" id="ProtNLM"/>
    </source>
</evidence>
<dbReference type="PANTHER" id="PTHR38340">
    <property type="entry name" value="S-LAYER PROTEIN"/>
    <property type="match status" value="1"/>
</dbReference>
<dbReference type="OrthoDB" id="480426at2"/>
<dbReference type="Gene3D" id="2.150.10.10">
    <property type="entry name" value="Serralysin-like metalloprotease, C-terminal"/>
    <property type="match status" value="2"/>
</dbReference>
<dbReference type="EMBL" id="WJBU01000013">
    <property type="protein sequence ID" value="MRD48437.1"/>
    <property type="molecule type" value="Genomic_DNA"/>
</dbReference>
<sequence>MANIVGTEQGDHLTGGVDGDSIYGNGGNDTLSGAGGADYIYGGEGDDAIWGDAGDDYLQGDAGADTVHGGDGVDYLYGGSGADALFGDADGDDLSGEEGDDTLYGDSGNDYLQGNAGNDLLNGGTGENYLNGGDGIDTVRFAGPRADYVQQYTSIGSNQVVDVESATSIDHLVGVERLHYPDVDLAIDLSGHAGVVAKLIGAVLGPQFLAYAEYVGIGLFYLDQGVPQDTLVQAVIDARLGPQASNSALVDLMYSNLAGQAPSESQHDYFQAFLDTGEWTQVQLVGLAMQTSLNADNIDLNSLNANGIAYLPW</sequence>
<dbReference type="AlphaFoldDB" id="A0A844BAE5"/>
<dbReference type="RefSeq" id="WP_153585763.1">
    <property type="nucleotide sequence ID" value="NZ_WJBU01000013.1"/>
</dbReference>
<keyword evidence="2" id="KW-0964">Secreted</keyword>
<dbReference type="Pfam" id="PF00353">
    <property type="entry name" value="HemolysinCabind"/>
    <property type="match status" value="3"/>
</dbReference>
<dbReference type="InterPro" id="IPR001343">
    <property type="entry name" value="Hemolysn_Ca-bd"/>
</dbReference>
<accession>A0A844BAE5</accession>
<dbReference type="PRINTS" id="PR00313">
    <property type="entry name" value="CABNDNGRPT"/>
</dbReference>
<dbReference type="GO" id="GO:0005509">
    <property type="term" value="F:calcium ion binding"/>
    <property type="evidence" value="ECO:0007669"/>
    <property type="project" value="InterPro"/>
</dbReference>
<organism evidence="3 4">
    <name type="scientific">Caenimonas koreensis DSM 17982</name>
    <dbReference type="NCBI Taxonomy" id="1121255"/>
    <lineage>
        <taxon>Bacteria</taxon>
        <taxon>Pseudomonadati</taxon>
        <taxon>Pseudomonadota</taxon>
        <taxon>Betaproteobacteria</taxon>
        <taxon>Burkholderiales</taxon>
        <taxon>Comamonadaceae</taxon>
        <taxon>Caenimonas</taxon>
    </lineage>
</organism>
<dbReference type="GO" id="GO:0005576">
    <property type="term" value="C:extracellular region"/>
    <property type="evidence" value="ECO:0007669"/>
    <property type="project" value="UniProtKB-SubCell"/>
</dbReference>
<dbReference type="InterPro" id="IPR011049">
    <property type="entry name" value="Serralysin-like_metalloprot_C"/>
</dbReference>
<evidence type="ECO:0000256" key="2">
    <source>
        <dbReference type="ARBA" id="ARBA00022525"/>
    </source>
</evidence>
<evidence type="ECO:0000256" key="1">
    <source>
        <dbReference type="ARBA" id="ARBA00004613"/>
    </source>
</evidence>
<dbReference type="PANTHER" id="PTHR38340:SF1">
    <property type="entry name" value="S-LAYER PROTEIN"/>
    <property type="match status" value="1"/>
</dbReference>
<dbReference type="Proteomes" id="UP000487350">
    <property type="component" value="Unassembled WGS sequence"/>
</dbReference>
<dbReference type="InterPro" id="IPR050557">
    <property type="entry name" value="RTX_toxin/Mannuronan_C5-epim"/>
</dbReference>
<evidence type="ECO:0000313" key="4">
    <source>
        <dbReference type="Proteomes" id="UP000487350"/>
    </source>
</evidence>
<dbReference type="SUPFAM" id="SSF51120">
    <property type="entry name" value="beta-Roll"/>
    <property type="match status" value="1"/>
</dbReference>
<proteinExistence type="predicted"/>
<comment type="subcellular location">
    <subcellularLocation>
        <location evidence="1">Secreted</location>
    </subcellularLocation>
</comment>
<keyword evidence="4" id="KW-1185">Reference proteome</keyword>
<reference evidence="3 4" key="1">
    <citation type="submission" date="2019-11" db="EMBL/GenBank/DDBJ databases">
        <title>Caenimonas koreensis gen. nov., sp. nov., isolated from activated sludge.</title>
        <authorList>
            <person name="Seung H.R."/>
        </authorList>
    </citation>
    <scope>NUCLEOTIDE SEQUENCE [LARGE SCALE GENOMIC DNA]</scope>
    <source>
        <strain evidence="3 4">EMB320</strain>
    </source>
</reference>
<gene>
    <name evidence="3" type="ORF">GHT07_14210</name>
</gene>
<name>A0A844BAE5_9BURK</name>
<comment type="caution">
    <text evidence="3">The sequence shown here is derived from an EMBL/GenBank/DDBJ whole genome shotgun (WGS) entry which is preliminary data.</text>
</comment>